<organism evidence="1 2">
    <name type="scientific">Candidatus Aramenus sulfurataquae</name>
    <dbReference type="NCBI Taxonomy" id="1326980"/>
    <lineage>
        <taxon>Archaea</taxon>
        <taxon>Thermoproteota</taxon>
        <taxon>Thermoprotei</taxon>
        <taxon>Sulfolobales</taxon>
        <taxon>Sulfolobaceae</taxon>
        <taxon>Candidatus Aramenus</taxon>
    </lineage>
</organism>
<dbReference type="Proteomes" id="UP000053480">
    <property type="component" value="Unassembled WGS sequence"/>
</dbReference>
<comment type="caution">
    <text evidence="1">The sequence shown here is derived from an EMBL/GenBank/DDBJ whole genome shotgun (WGS) entry which is preliminary data.</text>
</comment>
<gene>
    <name evidence="1" type="ORF">TQ35_0001470</name>
</gene>
<evidence type="ECO:0000313" key="2">
    <source>
        <dbReference type="Proteomes" id="UP000053480"/>
    </source>
</evidence>
<reference evidence="1" key="1">
    <citation type="submission" date="2024-07" db="EMBL/GenBank/DDBJ databases">
        <title>Metagenome and Metagenome-Assembled Genomes of Archaea from a hot spring from the geothermal field of Los Azufres, Mexico.</title>
        <authorList>
            <person name="Marin-Paredes R."/>
            <person name="Martinez-Romero E."/>
            <person name="Servin-Garciduenas L.E."/>
        </authorList>
    </citation>
    <scope>NUCLEOTIDE SEQUENCE</scope>
    <source>
        <strain evidence="1">AZ1-454</strain>
    </source>
</reference>
<protein>
    <submittedName>
        <fullName evidence="1">TRASH domain-containing protein</fullName>
    </submittedName>
</protein>
<sequence length="68" mass="8301">MPFQIKTEVGGFRCDWCGKIVRENPIVVKTCCNNKPWTFCSRECYSQWTREWMRRQEQKTGQRKRQLL</sequence>
<proteinExistence type="predicted"/>
<name>A0ACC6TM65_9CREN</name>
<accession>A0ACC6TM65</accession>
<evidence type="ECO:0000313" key="1">
    <source>
        <dbReference type="EMBL" id="MEW9490864.1"/>
    </source>
</evidence>
<dbReference type="EMBL" id="JZWS03000001">
    <property type="protein sequence ID" value="MEW9490864.1"/>
    <property type="molecule type" value="Genomic_DNA"/>
</dbReference>